<dbReference type="EMBL" id="BROD01000001">
    <property type="protein sequence ID" value="GKX66972.1"/>
    <property type="molecule type" value="Genomic_DNA"/>
</dbReference>
<evidence type="ECO:0000313" key="2">
    <source>
        <dbReference type="Proteomes" id="UP001058074"/>
    </source>
</evidence>
<accession>A0ACB5RCU2</accession>
<protein>
    <submittedName>
        <fullName evidence="1">Manganese efflux pump MntP</fullName>
    </submittedName>
</protein>
<comment type="caution">
    <text evidence="1">The sequence shown here is derived from an EMBL/GenBank/DDBJ whole genome shotgun (WGS) entry which is preliminary data.</text>
</comment>
<gene>
    <name evidence="1" type="primary">mntP</name>
    <name evidence="1" type="ORF">rsdtw13_22300</name>
</gene>
<sequence length="183" mass="20025">MDYSRLILIALALSMDAAGVSLSLGIGGNLKRKSKALFALSFGFFQFLCTFIGAYLGVLFSEHFVAIPCIIGGMIISTVGVFMIKDGMQEKEQPLVDKPQMYFILGISVSVDALVVGFTIFQNLRQIKLLLWNTGVIGVITLVISILAFILAEKIKSISFIAKYADYIGGIILFLFGMKMIFS</sequence>
<keyword evidence="2" id="KW-1185">Reference proteome</keyword>
<proteinExistence type="predicted"/>
<organism evidence="1 2">
    <name type="scientific">Inconstantimicrobium mannanitabidum</name>
    <dbReference type="NCBI Taxonomy" id="1604901"/>
    <lineage>
        <taxon>Bacteria</taxon>
        <taxon>Bacillati</taxon>
        <taxon>Bacillota</taxon>
        <taxon>Clostridia</taxon>
        <taxon>Eubacteriales</taxon>
        <taxon>Clostridiaceae</taxon>
        <taxon>Inconstantimicrobium</taxon>
    </lineage>
</organism>
<name>A0ACB5RCU2_9CLOT</name>
<reference evidence="1" key="1">
    <citation type="journal article" date="2025" name="Int. J. Syst. Evol. Microbiol.">
        <title>Inconstantimicrobium mannanitabidum sp. nov., a novel member of the family Clostridiaceae isolated from anoxic soil under the treatment of reductive soil disinfestation.</title>
        <authorList>
            <person name="Ueki A."/>
            <person name="Tonouchi A."/>
            <person name="Honma S."/>
            <person name="Kaku N."/>
            <person name="Ueki K."/>
        </authorList>
    </citation>
    <scope>NUCLEOTIDE SEQUENCE</scope>
    <source>
        <strain evidence="1">TW13</strain>
    </source>
</reference>
<dbReference type="Proteomes" id="UP001058074">
    <property type="component" value="Unassembled WGS sequence"/>
</dbReference>
<evidence type="ECO:0000313" key="1">
    <source>
        <dbReference type="EMBL" id="GKX66972.1"/>
    </source>
</evidence>